<dbReference type="InterPro" id="IPR036736">
    <property type="entry name" value="ACP-like_sf"/>
</dbReference>
<dbReference type="Proteomes" id="UP000695264">
    <property type="component" value="Unassembled WGS sequence"/>
</dbReference>
<dbReference type="RefSeq" id="WP_168101707.1">
    <property type="nucleotide sequence ID" value="NZ_JAATEN010000007.1"/>
</dbReference>
<accession>A0ABX1C0H3</accession>
<dbReference type="Pfam" id="PF00550">
    <property type="entry name" value="PP-binding"/>
    <property type="match status" value="1"/>
</dbReference>
<feature type="domain" description="Carrier" evidence="1">
    <location>
        <begin position="1"/>
        <end position="79"/>
    </location>
</feature>
<keyword evidence="3" id="KW-1185">Reference proteome</keyword>
<protein>
    <submittedName>
        <fullName evidence="2">Acyl carrier protein</fullName>
    </submittedName>
</protein>
<evidence type="ECO:0000313" key="2">
    <source>
        <dbReference type="EMBL" id="NJQ01089.1"/>
    </source>
</evidence>
<name>A0ABX1C0H3_9ACTN</name>
<dbReference type="PROSITE" id="PS50075">
    <property type="entry name" value="CARRIER"/>
    <property type="match status" value="1"/>
</dbReference>
<sequence>MDQSEIAIAVREVVRVLVPDAPTMADSASLNSLGLDSLASVELTLRLEERFGVIFEDDELAFGNFESVATIVDLLSAKTVT</sequence>
<dbReference type="InterPro" id="IPR009081">
    <property type="entry name" value="PP-bd_ACP"/>
</dbReference>
<evidence type="ECO:0000313" key="3">
    <source>
        <dbReference type="Proteomes" id="UP000695264"/>
    </source>
</evidence>
<dbReference type="EMBL" id="JAATEN010000007">
    <property type="protein sequence ID" value="NJQ01089.1"/>
    <property type="molecule type" value="Genomic_DNA"/>
</dbReference>
<proteinExistence type="predicted"/>
<reference evidence="2 3" key="1">
    <citation type="submission" date="2020-03" db="EMBL/GenBank/DDBJ databases">
        <title>WGS of actinomycetes isolated from Thailand.</title>
        <authorList>
            <person name="Thawai C."/>
        </authorList>
    </citation>
    <scope>NUCLEOTIDE SEQUENCE [LARGE SCALE GENOMIC DNA]</scope>
    <source>
        <strain evidence="2 3">PLAI 1-29</strain>
    </source>
</reference>
<evidence type="ECO:0000259" key="1">
    <source>
        <dbReference type="PROSITE" id="PS50075"/>
    </source>
</evidence>
<dbReference type="SUPFAM" id="SSF47336">
    <property type="entry name" value="ACP-like"/>
    <property type="match status" value="1"/>
</dbReference>
<gene>
    <name evidence="2" type="ORF">HCK00_11240</name>
</gene>
<dbReference type="Gene3D" id="1.10.1200.10">
    <property type="entry name" value="ACP-like"/>
    <property type="match status" value="1"/>
</dbReference>
<comment type="caution">
    <text evidence="2">The sequence shown here is derived from an EMBL/GenBank/DDBJ whole genome shotgun (WGS) entry which is preliminary data.</text>
</comment>
<organism evidence="2 3">
    <name type="scientific">Streptomyces zingiberis</name>
    <dbReference type="NCBI Taxonomy" id="2053010"/>
    <lineage>
        <taxon>Bacteria</taxon>
        <taxon>Bacillati</taxon>
        <taxon>Actinomycetota</taxon>
        <taxon>Actinomycetes</taxon>
        <taxon>Kitasatosporales</taxon>
        <taxon>Streptomycetaceae</taxon>
        <taxon>Streptomyces</taxon>
    </lineage>
</organism>